<evidence type="ECO:0000313" key="3">
    <source>
        <dbReference type="Proteomes" id="UP000251889"/>
    </source>
</evidence>
<dbReference type="AlphaFoldDB" id="A0A364XU74"/>
<evidence type="ECO:0000313" key="2">
    <source>
        <dbReference type="EMBL" id="RAV97712.1"/>
    </source>
</evidence>
<keyword evidence="1" id="KW-0472">Membrane</keyword>
<protein>
    <submittedName>
        <fullName evidence="2">Uncharacterized protein</fullName>
    </submittedName>
</protein>
<dbReference type="RefSeq" id="WP_112750096.1">
    <property type="nucleotide sequence ID" value="NZ_QMFY01000029.1"/>
</dbReference>
<proteinExistence type="predicted"/>
<feature type="transmembrane region" description="Helical" evidence="1">
    <location>
        <begin position="9"/>
        <end position="27"/>
    </location>
</feature>
<dbReference type="EMBL" id="QMFY01000029">
    <property type="protein sequence ID" value="RAV97712.1"/>
    <property type="molecule type" value="Genomic_DNA"/>
</dbReference>
<comment type="caution">
    <text evidence="2">The sequence shown here is derived from an EMBL/GenBank/DDBJ whole genome shotgun (WGS) entry which is preliminary data.</text>
</comment>
<feature type="transmembrane region" description="Helical" evidence="1">
    <location>
        <begin position="111"/>
        <end position="137"/>
    </location>
</feature>
<keyword evidence="1" id="KW-0812">Transmembrane</keyword>
<keyword evidence="3" id="KW-1185">Reference proteome</keyword>
<feature type="transmembrane region" description="Helical" evidence="1">
    <location>
        <begin position="47"/>
        <end position="69"/>
    </location>
</feature>
<organism evidence="2 3">
    <name type="scientific">Pseudochryseolinea flava</name>
    <dbReference type="NCBI Taxonomy" id="2059302"/>
    <lineage>
        <taxon>Bacteria</taxon>
        <taxon>Pseudomonadati</taxon>
        <taxon>Bacteroidota</taxon>
        <taxon>Cytophagia</taxon>
        <taxon>Cytophagales</taxon>
        <taxon>Fulvivirgaceae</taxon>
        <taxon>Pseudochryseolinea</taxon>
    </lineage>
</organism>
<reference evidence="2 3" key="1">
    <citation type="submission" date="2018-06" db="EMBL/GenBank/DDBJ databases">
        <title>Chryseolinea flavus sp. nov., a member of the phylum Bacteroidetes isolated from soil.</title>
        <authorList>
            <person name="Li Y."/>
            <person name="Wang J."/>
        </authorList>
    </citation>
    <scope>NUCLEOTIDE SEQUENCE [LARGE SCALE GENOMIC DNA]</scope>
    <source>
        <strain evidence="2 3">SDU1-6</strain>
    </source>
</reference>
<sequence>MGNVGLEKLIFWSGIGHFALCLGSLLIPKVLQWRLHLGGLKPLLRQIFWTYAAYILVINFFFGVISVLGPDALIDHSFLAKSVTLLIGAYWLTRIVIQFTYFDKTDAPKGVLYTVGEVALVAMFTVFALTYLLAFLYNYQWI</sequence>
<evidence type="ECO:0000256" key="1">
    <source>
        <dbReference type="SAM" id="Phobius"/>
    </source>
</evidence>
<dbReference type="OrthoDB" id="2678466at2"/>
<feature type="transmembrane region" description="Helical" evidence="1">
    <location>
        <begin position="78"/>
        <end position="99"/>
    </location>
</feature>
<accession>A0A364XU74</accession>
<gene>
    <name evidence="2" type="ORF">DQQ10_27115</name>
</gene>
<keyword evidence="1" id="KW-1133">Transmembrane helix</keyword>
<name>A0A364XU74_9BACT</name>
<dbReference type="Proteomes" id="UP000251889">
    <property type="component" value="Unassembled WGS sequence"/>
</dbReference>